<name>A0A5B0QTT5_PUCGR</name>
<sequence length="100" mass="10826">MEAHGPKCRALDKLDTLVPEKCAETEIAETAWMGGVRTATGCHRCPSTRVPGRGLDCPAASLFPPAPHLSITRRQLASSTASRLPPLNQSRKIFWATHPP</sequence>
<dbReference type="Proteomes" id="UP000324748">
    <property type="component" value="Unassembled WGS sequence"/>
</dbReference>
<gene>
    <name evidence="1" type="ORF">PGT21_021694</name>
</gene>
<reference evidence="1 2" key="1">
    <citation type="submission" date="2019-05" db="EMBL/GenBank/DDBJ databases">
        <title>Emergence of the Ug99 lineage of the wheat stem rust pathogen through somatic hybridization.</title>
        <authorList>
            <person name="Li F."/>
            <person name="Upadhyaya N.M."/>
            <person name="Sperschneider J."/>
            <person name="Matny O."/>
            <person name="Nguyen-Phuc H."/>
            <person name="Mago R."/>
            <person name="Raley C."/>
            <person name="Miller M.E."/>
            <person name="Silverstein K.A.T."/>
            <person name="Henningsen E."/>
            <person name="Hirsch C.D."/>
            <person name="Visser B."/>
            <person name="Pretorius Z.A."/>
            <person name="Steffenson B.J."/>
            <person name="Schwessinger B."/>
            <person name="Dodds P.N."/>
            <person name="Figueroa M."/>
        </authorList>
    </citation>
    <scope>NUCLEOTIDE SEQUENCE [LARGE SCALE GENOMIC DNA]</scope>
    <source>
        <strain evidence="1">21-0</strain>
    </source>
</reference>
<proteinExistence type="predicted"/>
<keyword evidence="2" id="KW-1185">Reference proteome</keyword>
<organism evidence="1 2">
    <name type="scientific">Puccinia graminis f. sp. tritici</name>
    <dbReference type="NCBI Taxonomy" id="56615"/>
    <lineage>
        <taxon>Eukaryota</taxon>
        <taxon>Fungi</taxon>
        <taxon>Dikarya</taxon>
        <taxon>Basidiomycota</taxon>
        <taxon>Pucciniomycotina</taxon>
        <taxon>Pucciniomycetes</taxon>
        <taxon>Pucciniales</taxon>
        <taxon>Pucciniaceae</taxon>
        <taxon>Puccinia</taxon>
    </lineage>
</organism>
<protein>
    <submittedName>
        <fullName evidence="1">Uncharacterized protein</fullName>
    </submittedName>
</protein>
<evidence type="ECO:0000313" key="1">
    <source>
        <dbReference type="EMBL" id="KAA1116656.1"/>
    </source>
</evidence>
<evidence type="ECO:0000313" key="2">
    <source>
        <dbReference type="Proteomes" id="UP000324748"/>
    </source>
</evidence>
<accession>A0A5B0QTT5</accession>
<comment type="caution">
    <text evidence="1">The sequence shown here is derived from an EMBL/GenBank/DDBJ whole genome shotgun (WGS) entry which is preliminary data.</text>
</comment>
<dbReference type="EMBL" id="VSWC01000003">
    <property type="protein sequence ID" value="KAA1116656.1"/>
    <property type="molecule type" value="Genomic_DNA"/>
</dbReference>
<dbReference type="AlphaFoldDB" id="A0A5B0QTT5"/>